<reference evidence="2" key="1">
    <citation type="submission" date="2022-08" db="EMBL/GenBank/DDBJ databases">
        <authorList>
            <person name="Wang H."/>
        </authorList>
    </citation>
    <scope>NUCLEOTIDE SEQUENCE</scope>
    <source>
        <strain evidence="2">XJK33-1</strain>
    </source>
</reference>
<proteinExistence type="predicted"/>
<keyword evidence="3" id="KW-1185">Reference proteome</keyword>
<sequence length="316" mass="37015">MTETVKSLDNIEVDLVLSVGYGCRTAHRMRESNLRQESSPLDWMIHYSLDDACNLMINDFKTFFVEYENQGTHEGGALQVVDKATGMISIHHFWPGGDLETQILNYRNLSIQRWEKIKTKIAAVKRIAFIYCGTFDINCFEHFLNKFSSHFGKEKIIYFINVDDDKNKEFNELKITQYELNSYIKIIHYLGNDYPILNEDIWVGNSFLWNEAMKNIKLVRKNPPNALEKVKEHLAYKLGEALMINYRSFFGLIFLPFILYGIYKRHIFLKSKKLLFLKLDEGEEYYEEALKLQNGLYYKIGLEIIKAHKNKWGGGG</sequence>
<organism evidence="2 3">
    <name type="scientific">Campylobacter felis</name>
    <dbReference type="NCBI Taxonomy" id="2974565"/>
    <lineage>
        <taxon>Bacteria</taxon>
        <taxon>Pseudomonadati</taxon>
        <taxon>Campylobacterota</taxon>
        <taxon>Epsilonproteobacteria</taxon>
        <taxon>Campylobacterales</taxon>
        <taxon>Campylobacteraceae</taxon>
        <taxon>Campylobacter</taxon>
    </lineage>
</organism>
<evidence type="ECO:0000313" key="2">
    <source>
        <dbReference type="EMBL" id="MDL0146793.1"/>
    </source>
</evidence>
<dbReference type="Proteomes" id="UP001176223">
    <property type="component" value="Unassembled WGS sequence"/>
</dbReference>
<reference evidence="2" key="2">
    <citation type="journal article" date="2023" name="Microorganisms">
        <title>Isolation and Genomic Characteristics of Cat-Borne Campylobacter felis sp. nov. and Sheep-Borne Campylobacter ovis sp. nov.</title>
        <authorList>
            <person name="Wang H."/>
            <person name="Li Y."/>
            <person name="Gu Y."/>
            <person name="Zhou G."/>
            <person name="Chen X."/>
            <person name="Zhang X."/>
            <person name="Shao Z."/>
            <person name="Zhang J."/>
            <person name="Zhang M."/>
        </authorList>
    </citation>
    <scope>NUCLEOTIDE SEQUENCE</scope>
    <source>
        <strain evidence="2">XJK33-1</strain>
    </source>
</reference>
<feature type="transmembrane region" description="Helical" evidence="1">
    <location>
        <begin position="244"/>
        <end position="263"/>
    </location>
</feature>
<keyword evidence="1" id="KW-0472">Membrane</keyword>
<keyword evidence="1" id="KW-0812">Transmembrane</keyword>
<evidence type="ECO:0000256" key="1">
    <source>
        <dbReference type="SAM" id="Phobius"/>
    </source>
</evidence>
<comment type="caution">
    <text evidence="2">The sequence shown here is derived from an EMBL/GenBank/DDBJ whole genome shotgun (WGS) entry which is preliminary data.</text>
</comment>
<dbReference type="RefSeq" id="WP_289774044.1">
    <property type="nucleotide sequence ID" value="NZ_JANURT010000003.1"/>
</dbReference>
<name>A0ABT7I3G6_9BACT</name>
<dbReference type="EMBL" id="JANURU010000006">
    <property type="protein sequence ID" value="MDL0146793.1"/>
    <property type="molecule type" value="Genomic_DNA"/>
</dbReference>
<evidence type="ECO:0000313" key="3">
    <source>
        <dbReference type="Proteomes" id="UP001176223"/>
    </source>
</evidence>
<protein>
    <submittedName>
        <fullName evidence="2">Papain-like cysteine peptidase</fullName>
    </submittedName>
</protein>
<dbReference type="Pfam" id="PF08795">
    <property type="entry name" value="DUF1796"/>
    <property type="match status" value="1"/>
</dbReference>
<keyword evidence="1" id="KW-1133">Transmembrane helix</keyword>
<dbReference type="InterPro" id="IPR014903">
    <property type="entry name" value="DUF1796"/>
</dbReference>
<accession>A0ABT7I3G6</accession>
<gene>
    <name evidence="2" type="ORF">NYG95_03940</name>
</gene>